<dbReference type="PANTHER" id="PTHR30146:SF153">
    <property type="entry name" value="LACTOSE OPERON REPRESSOR"/>
    <property type="match status" value="1"/>
</dbReference>
<accession>A0A367EB69</accession>
<organism evidence="5 6">
    <name type="scientific">Streptomyces reniochalinae</name>
    <dbReference type="NCBI Taxonomy" id="2250578"/>
    <lineage>
        <taxon>Bacteria</taxon>
        <taxon>Bacillati</taxon>
        <taxon>Actinomycetota</taxon>
        <taxon>Actinomycetes</taxon>
        <taxon>Kitasatosporales</taxon>
        <taxon>Streptomycetaceae</taxon>
        <taxon>Streptomyces</taxon>
    </lineage>
</organism>
<gene>
    <name evidence="5" type="ORF">DQ392_28790</name>
</gene>
<feature type="domain" description="HTH lacI-type" evidence="4">
    <location>
        <begin position="1"/>
        <end position="55"/>
    </location>
</feature>
<keyword evidence="6" id="KW-1185">Reference proteome</keyword>
<dbReference type="Proteomes" id="UP000253507">
    <property type="component" value="Unassembled WGS sequence"/>
</dbReference>
<dbReference type="GO" id="GO:0003700">
    <property type="term" value="F:DNA-binding transcription factor activity"/>
    <property type="evidence" value="ECO:0007669"/>
    <property type="project" value="TreeGrafter"/>
</dbReference>
<dbReference type="AlphaFoldDB" id="A0A367EB69"/>
<evidence type="ECO:0000256" key="2">
    <source>
        <dbReference type="ARBA" id="ARBA00023125"/>
    </source>
</evidence>
<dbReference type="PANTHER" id="PTHR30146">
    <property type="entry name" value="LACI-RELATED TRANSCRIPTIONAL REPRESSOR"/>
    <property type="match status" value="1"/>
</dbReference>
<keyword evidence="1" id="KW-0805">Transcription regulation</keyword>
<dbReference type="EMBL" id="QOIM01000042">
    <property type="protein sequence ID" value="RCG15039.1"/>
    <property type="molecule type" value="Genomic_DNA"/>
</dbReference>
<dbReference type="SMART" id="SM00354">
    <property type="entry name" value="HTH_LACI"/>
    <property type="match status" value="1"/>
</dbReference>
<dbReference type="Gene3D" id="3.40.50.2300">
    <property type="match status" value="2"/>
</dbReference>
<evidence type="ECO:0000256" key="3">
    <source>
        <dbReference type="ARBA" id="ARBA00023163"/>
    </source>
</evidence>
<dbReference type="PROSITE" id="PS50932">
    <property type="entry name" value="HTH_LACI_2"/>
    <property type="match status" value="1"/>
</dbReference>
<protein>
    <submittedName>
        <fullName evidence="5">LacI family transcriptional regulator</fullName>
    </submittedName>
</protein>
<dbReference type="Pfam" id="PF00356">
    <property type="entry name" value="LacI"/>
    <property type="match status" value="1"/>
</dbReference>
<proteinExistence type="predicted"/>
<dbReference type="InterPro" id="IPR010982">
    <property type="entry name" value="Lambda_DNA-bd_dom_sf"/>
</dbReference>
<dbReference type="RefSeq" id="WP_114018576.1">
    <property type="nucleotide sequence ID" value="NZ_QOIM01000042.1"/>
</dbReference>
<keyword evidence="2" id="KW-0238">DNA-binding</keyword>
<name>A0A367EB69_9ACTN</name>
<dbReference type="InterPro" id="IPR028082">
    <property type="entry name" value="Peripla_BP_I"/>
</dbReference>
<dbReference type="Gene3D" id="1.10.260.40">
    <property type="entry name" value="lambda repressor-like DNA-binding domains"/>
    <property type="match status" value="1"/>
</dbReference>
<dbReference type="SUPFAM" id="SSF47413">
    <property type="entry name" value="lambda repressor-like DNA-binding domains"/>
    <property type="match status" value="1"/>
</dbReference>
<dbReference type="CDD" id="cd06267">
    <property type="entry name" value="PBP1_LacI_sugar_binding-like"/>
    <property type="match status" value="1"/>
</dbReference>
<dbReference type="CDD" id="cd01392">
    <property type="entry name" value="HTH_LacI"/>
    <property type="match status" value="1"/>
</dbReference>
<comment type="caution">
    <text evidence="5">The sequence shown here is derived from an EMBL/GenBank/DDBJ whole genome shotgun (WGS) entry which is preliminary data.</text>
</comment>
<dbReference type="InterPro" id="IPR000843">
    <property type="entry name" value="HTH_LacI"/>
</dbReference>
<dbReference type="GO" id="GO:0000976">
    <property type="term" value="F:transcription cis-regulatory region binding"/>
    <property type="evidence" value="ECO:0007669"/>
    <property type="project" value="TreeGrafter"/>
</dbReference>
<sequence length="340" mass="35647">MTLARVAQHAHVSASTVSRYLRGQLKVNPETAGRIDAAVRDLGYEAPPAAAPAPAQATAPAESPVIALIVPDLVNPFFAELAEEIAATAAAGGISLVVGVTGRQSRREAGLSELVARTDAVDGMIYVGIHRRNPRLVKAISGGLPVVVLDEEIADTSHADAISVDNYGGAYQATAYLAQLGHRRIAHVAGPPELSTSRDRLRGFRDAMAHADLPVDEALVLHGPYTEQFGASTFPYLTGAAEPPTAVFAGSDIVAVGMLSAAELHGLRIPEDLSVVGCDGIRVGEWLRPKLTTLQQPVADLARSALDLVQARVENRAGERVTRVFPLHLVIRGSATAPGA</sequence>
<keyword evidence="3" id="KW-0804">Transcription</keyword>
<dbReference type="Pfam" id="PF13377">
    <property type="entry name" value="Peripla_BP_3"/>
    <property type="match status" value="1"/>
</dbReference>
<dbReference type="OrthoDB" id="3227375at2"/>
<dbReference type="SUPFAM" id="SSF53822">
    <property type="entry name" value="Periplasmic binding protein-like I"/>
    <property type="match status" value="1"/>
</dbReference>
<evidence type="ECO:0000259" key="4">
    <source>
        <dbReference type="PROSITE" id="PS50932"/>
    </source>
</evidence>
<reference evidence="5 6" key="1">
    <citation type="submission" date="2018-06" db="EMBL/GenBank/DDBJ databases">
        <title>Streptomyces reniochalinae sp. nov. and Streptomyces diacarnus sp. nov. from marine sponges.</title>
        <authorList>
            <person name="Li L."/>
        </authorList>
    </citation>
    <scope>NUCLEOTIDE SEQUENCE [LARGE SCALE GENOMIC DNA]</scope>
    <source>
        <strain evidence="5 6">LHW50302</strain>
    </source>
</reference>
<evidence type="ECO:0000256" key="1">
    <source>
        <dbReference type="ARBA" id="ARBA00023015"/>
    </source>
</evidence>
<dbReference type="InterPro" id="IPR046335">
    <property type="entry name" value="LacI/GalR-like_sensor"/>
</dbReference>
<evidence type="ECO:0000313" key="5">
    <source>
        <dbReference type="EMBL" id="RCG15039.1"/>
    </source>
</evidence>
<evidence type="ECO:0000313" key="6">
    <source>
        <dbReference type="Proteomes" id="UP000253507"/>
    </source>
</evidence>